<feature type="domain" description="Condensation" evidence="1">
    <location>
        <begin position="9"/>
        <end position="418"/>
    </location>
</feature>
<dbReference type="SUPFAM" id="SSF52777">
    <property type="entry name" value="CoA-dependent acyltransferases"/>
    <property type="match status" value="2"/>
</dbReference>
<protein>
    <recommendedName>
        <fullName evidence="1">Condensation domain-containing protein</fullName>
    </recommendedName>
</protein>
<dbReference type="InterPro" id="IPR023213">
    <property type="entry name" value="CAT-like_dom_sf"/>
</dbReference>
<dbReference type="PANTHER" id="PTHR45527:SF1">
    <property type="entry name" value="FATTY ACID SYNTHASE"/>
    <property type="match status" value="1"/>
</dbReference>
<dbReference type="GO" id="GO:0003824">
    <property type="term" value="F:catalytic activity"/>
    <property type="evidence" value="ECO:0007669"/>
    <property type="project" value="InterPro"/>
</dbReference>
<accession>A0AB33K3W2</accession>
<dbReference type="EMBL" id="AP035881">
    <property type="protein sequence ID" value="BFP48374.1"/>
    <property type="molecule type" value="Genomic_DNA"/>
</dbReference>
<evidence type="ECO:0000313" key="2">
    <source>
        <dbReference type="EMBL" id="BFP48374.1"/>
    </source>
</evidence>
<dbReference type="InterPro" id="IPR001242">
    <property type="entry name" value="Condensation_dom"/>
</dbReference>
<dbReference type="GO" id="GO:0044550">
    <property type="term" value="P:secondary metabolite biosynthetic process"/>
    <property type="evidence" value="ECO:0007669"/>
    <property type="project" value="TreeGrafter"/>
</dbReference>
<dbReference type="GO" id="GO:0043041">
    <property type="term" value="P:amino acid activation for nonribosomal peptide biosynthetic process"/>
    <property type="evidence" value="ECO:0007669"/>
    <property type="project" value="TreeGrafter"/>
</dbReference>
<sequence>MEDPDDFELWNGQRGLWLQHQMDESRADANLPNWYHLHEAVDLDALRRAVGFLTDRHQALRLSFRDTPDGPRQRVLPYHELDVPLVDLSAAADPDAELERRIRVENATAFEELATPPVRFKVFRLSQDHHCLYLNVHHIVMDGTSMGIYLRELLLSYRAFAAGEEPATAPLTSDYAAFVRSRSRWLSSERSKAMEAYWLEQLAGPLPRLRIGDHDAPTDDVVNETLEFGVEAATAAALAALATELRVTPHILLLSAYAVALRDIGGDDDLVVCVPFSGRDSAEVEGMLGTFVNPLSVRIRAAGTDAFADVVRRTKAVSIGAYAHSRYPFTLLLEKLDTEARPGRNPVFSTSFQFADFLPPARQTSQLDLCLFGKPDGDGMRLRLNYNSRRLSKSEAEEVRSTFLAVLGQVAADPAVVLDALAEPLALARRSARTTSVGRRRLGALSSARPGTPNT</sequence>
<dbReference type="GO" id="GO:0008610">
    <property type="term" value="P:lipid biosynthetic process"/>
    <property type="evidence" value="ECO:0007669"/>
    <property type="project" value="UniProtKB-ARBA"/>
</dbReference>
<dbReference type="Gene3D" id="3.30.559.10">
    <property type="entry name" value="Chloramphenicol acetyltransferase-like domain"/>
    <property type="match status" value="1"/>
</dbReference>
<name>A0AB33K3W2_9ACTN</name>
<dbReference type="Gene3D" id="3.30.559.30">
    <property type="entry name" value="Nonribosomal peptide synthetase, condensation domain"/>
    <property type="match status" value="1"/>
</dbReference>
<evidence type="ECO:0000259" key="1">
    <source>
        <dbReference type="Pfam" id="PF00668"/>
    </source>
</evidence>
<dbReference type="RefSeq" id="WP_407990610.1">
    <property type="nucleotide sequence ID" value="NZ_AP035881.2"/>
</dbReference>
<proteinExistence type="predicted"/>
<dbReference type="GO" id="GO:0005737">
    <property type="term" value="C:cytoplasm"/>
    <property type="evidence" value="ECO:0007669"/>
    <property type="project" value="TreeGrafter"/>
</dbReference>
<dbReference type="GO" id="GO:0031177">
    <property type="term" value="F:phosphopantetheine binding"/>
    <property type="evidence" value="ECO:0007669"/>
    <property type="project" value="TreeGrafter"/>
</dbReference>
<gene>
    <name evidence="2" type="ORF">KCMC57_47420</name>
</gene>
<dbReference type="Pfam" id="PF00668">
    <property type="entry name" value="Condensation"/>
    <property type="match status" value="1"/>
</dbReference>
<dbReference type="AlphaFoldDB" id="A0AB33K3W2"/>
<dbReference type="PANTHER" id="PTHR45527">
    <property type="entry name" value="NONRIBOSOMAL PEPTIDE SYNTHETASE"/>
    <property type="match status" value="1"/>
</dbReference>
<reference evidence="2" key="1">
    <citation type="submission" date="2024-07" db="EMBL/GenBank/DDBJ databases">
        <title>Complete genome sequences of cellulolytic bacteria, Kitasatospora sp. CMC57 and Streptomyces sp. CMC78, isolated from Japanese agricultural soil.</title>
        <authorList>
            <person name="Hashimoto T."/>
            <person name="Ito M."/>
            <person name="Iwamoto M."/>
            <person name="Fukahori D."/>
            <person name="Shoda T."/>
            <person name="Sakoda M."/>
            <person name="Morohoshi T."/>
            <person name="Mitsuboshi M."/>
            <person name="Nishizawa T."/>
        </authorList>
    </citation>
    <scope>NUCLEOTIDE SEQUENCE</scope>
    <source>
        <strain evidence="2">CMC57</strain>
    </source>
</reference>
<organism evidence="2">
    <name type="scientific">Kitasatospora sp. CMC57</name>
    <dbReference type="NCBI Taxonomy" id="3231513"/>
    <lineage>
        <taxon>Bacteria</taxon>
        <taxon>Bacillati</taxon>
        <taxon>Actinomycetota</taxon>
        <taxon>Actinomycetes</taxon>
        <taxon>Kitasatosporales</taxon>
        <taxon>Streptomycetaceae</taxon>
        <taxon>Kitasatospora</taxon>
    </lineage>
</organism>